<dbReference type="InterPro" id="IPR014292">
    <property type="entry name" value="Acyl_transf_WS/DGAT"/>
</dbReference>
<evidence type="ECO:0000256" key="3">
    <source>
        <dbReference type="ARBA" id="ARBA00009587"/>
    </source>
</evidence>
<keyword evidence="9 11" id="KW-0012">Acyltransferase</keyword>
<evidence type="ECO:0000256" key="9">
    <source>
        <dbReference type="ARBA" id="ARBA00023315"/>
    </source>
</evidence>
<comment type="pathway">
    <text evidence="2">Lipid metabolism.</text>
</comment>
<evidence type="ECO:0000256" key="11">
    <source>
        <dbReference type="RuleBase" id="RU361241"/>
    </source>
</evidence>
<dbReference type="RefSeq" id="WP_040737863.1">
    <property type="nucleotide sequence ID" value="NZ_QJKF01000002.1"/>
</dbReference>
<evidence type="ECO:0000256" key="2">
    <source>
        <dbReference type="ARBA" id="ARBA00005189"/>
    </source>
</evidence>
<keyword evidence="15" id="KW-1185">Reference proteome</keyword>
<dbReference type="EMBL" id="QJKF01000002">
    <property type="protein sequence ID" value="PXX69249.1"/>
    <property type="molecule type" value="Genomic_DNA"/>
</dbReference>
<reference evidence="14 15" key="1">
    <citation type="submission" date="2018-05" db="EMBL/GenBank/DDBJ databases">
        <title>Genomic Encyclopedia of Type Strains, Phase IV (KMG-IV): sequencing the most valuable type-strain genomes for metagenomic binning, comparative biology and taxonomic classification.</title>
        <authorList>
            <person name="Goeker M."/>
        </authorList>
    </citation>
    <scope>NUCLEOTIDE SEQUENCE [LARGE SCALE GENOMIC DNA]</scope>
    <source>
        <strain evidence="14 15">DSM 44704</strain>
    </source>
</reference>
<dbReference type="GO" id="GO:0071731">
    <property type="term" value="P:response to nitric oxide"/>
    <property type="evidence" value="ECO:0007669"/>
    <property type="project" value="TreeGrafter"/>
</dbReference>
<name>A0A318KDV1_9NOCA</name>
<evidence type="ECO:0000256" key="5">
    <source>
        <dbReference type="ARBA" id="ARBA00022516"/>
    </source>
</evidence>
<dbReference type="Proteomes" id="UP000247569">
    <property type="component" value="Unassembled WGS sequence"/>
</dbReference>
<gene>
    <name evidence="14" type="ORF">DFR70_102938</name>
</gene>
<feature type="domain" description="O-acyltransferase WSD1 C-terminal" evidence="13">
    <location>
        <begin position="301"/>
        <end position="447"/>
    </location>
</feature>
<dbReference type="InterPro" id="IPR045034">
    <property type="entry name" value="O-acyltransferase_WSD1-like"/>
</dbReference>
<feature type="domain" description="O-acyltransferase WSD1-like N-terminal" evidence="12">
    <location>
        <begin position="4"/>
        <end position="259"/>
    </location>
</feature>
<dbReference type="Pfam" id="PF03007">
    <property type="entry name" value="WS_DGAT_cat"/>
    <property type="match status" value="1"/>
</dbReference>
<keyword evidence="5 11" id="KW-0444">Lipid biosynthesis</keyword>
<evidence type="ECO:0000313" key="14">
    <source>
        <dbReference type="EMBL" id="PXX69249.1"/>
    </source>
</evidence>
<evidence type="ECO:0000259" key="13">
    <source>
        <dbReference type="Pfam" id="PF06974"/>
    </source>
</evidence>
<evidence type="ECO:0000256" key="4">
    <source>
        <dbReference type="ARBA" id="ARBA00013244"/>
    </source>
</evidence>
<dbReference type="GO" id="GO:0051701">
    <property type="term" value="P:biological process involved in interaction with host"/>
    <property type="evidence" value="ECO:0007669"/>
    <property type="project" value="TreeGrafter"/>
</dbReference>
<comment type="caution">
    <text evidence="14">The sequence shown here is derived from an EMBL/GenBank/DDBJ whole genome shotgun (WGS) entry which is preliminary data.</text>
</comment>
<sequence>MELMSPIDSIFLLGEANTRPMHFATLELFEPPRDAGPDFVTRLHRKLLDDTEIHRTFRRHPVHAFLADKVGWVTAAEIELAYHVRRRTLSGPGDNYELLELVSDLQSVLLDRSRPLWRMYLIDGLDDGRFAVYTKWHHAAFDGISAQRSITRTLSPDPACPDVHGWWHPRDERRGKTASAGRTSASLRQKLSAALQFAPSLTAVVAEALWKNTTPLPFSAPHTMFNVPVHGARQCAARSWPLARMTPIRQATGCTVNDILVAMIGGALHHYLIGRDALPDRPLIAMVPISLRDRKGTDTGGNRVAAALCGIGTDVADPAERLAGIAASMRRAKELHSALTATQSMTFSALMLSPLALTVLPISAPAVSTAPVNIVISNVPGPARALYWEGAKLAANYPMSIVLDGLALNFTISSNIDAIDFGIVACRDSVPDLDLIVDYLEKSLAELESATAVGSVTAPRS</sequence>
<evidence type="ECO:0000313" key="15">
    <source>
        <dbReference type="Proteomes" id="UP000247569"/>
    </source>
</evidence>
<dbReference type="GO" id="GO:0019432">
    <property type="term" value="P:triglyceride biosynthetic process"/>
    <property type="evidence" value="ECO:0007669"/>
    <property type="project" value="UniProtKB-UniPathway"/>
</dbReference>
<dbReference type="SUPFAM" id="SSF52777">
    <property type="entry name" value="CoA-dependent acyltransferases"/>
    <property type="match status" value="1"/>
</dbReference>
<dbReference type="UniPathway" id="UPA00282"/>
<dbReference type="AlphaFoldDB" id="A0A318KDV1"/>
<dbReference type="OrthoDB" id="9810950at2"/>
<evidence type="ECO:0000256" key="6">
    <source>
        <dbReference type="ARBA" id="ARBA00022679"/>
    </source>
</evidence>
<comment type="pathway">
    <text evidence="1 11">Glycerolipid metabolism; triacylglycerol biosynthesis.</text>
</comment>
<dbReference type="GO" id="GO:0001666">
    <property type="term" value="P:response to hypoxia"/>
    <property type="evidence" value="ECO:0007669"/>
    <property type="project" value="TreeGrafter"/>
</dbReference>
<dbReference type="PANTHER" id="PTHR31650:SF1">
    <property type="entry name" value="WAX ESTER SYNTHASE_DIACYLGLYCEROL ACYLTRANSFERASE 4-RELATED"/>
    <property type="match status" value="1"/>
</dbReference>
<dbReference type="NCBIfam" id="TIGR02946">
    <property type="entry name" value="acyl_WS_DGAT"/>
    <property type="match status" value="1"/>
</dbReference>
<dbReference type="InterPro" id="IPR004255">
    <property type="entry name" value="O-acyltransferase_WSD1_N"/>
</dbReference>
<dbReference type="GO" id="GO:0004144">
    <property type="term" value="F:diacylglycerol O-acyltransferase activity"/>
    <property type="evidence" value="ECO:0007669"/>
    <property type="project" value="UniProtKB-EC"/>
</dbReference>
<dbReference type="InterPro" id="IPR009721">
    <property type="entry name" value="O-acyltransferase_WSD1_C"/>
</dbReference>
<comment type="catalytic activity">
    <reaction evidence="10 11">
        <text>an acyl-CoA + a 1,2-diacyl-sn-glycerol = a triacyl-sn-glycerol + CoA</text>
        <dbReference type="Rhea" id="RHEA:10868"/>
        <dbReference type="ChEBI" id="CHEBI:17815"/>
        <dbReference type="ChEBI" id="CHEBI:57287"/>
        <dbReference type="ChEBI" id="CHEBI:58342"/>
        <dbReference type="ChEBI" id="CHEBI:64615"/>
        <dbReference type="EC" id="2.3.1.20"/>
    </reaction>
</comment>
<proteinExistence type="inferred from homology"/>
<evidence type="ECO:0000256" key="8">
    <source>
        <dbReference type="ARBA" id="ARBA00023098"/>
    </source>
</evidence>
<accession>A0A318KDV1</accession>
<dbReference type="PANTHER" id="PTHR31650">
    <property type="entry name" value="O-ACYLTRANSFERASE (WSD1-LIKE) FAMILY PROTEIN"/>
    <property type="match status" value="1"/>
</dbReference>
<evidence type="ECO:0000256" key="10">
    <source>
        <dbReference type="ARBA" id="ARBA00048109"/>
    </source>
</evidence>
<evidence type="ECO:0000259" key="12">
    <source>
        <dbReference type="Pfam" id="PF03007"/>
    </source>
</evidence>
<organism evidence="14 15">
    <name type="scientific">Nocardia tenerifensis</name>
    <dbReference type="NCBI Taxonomy" id="228006"/>
    <lineage>
        <taxon>Bacteria</taxon>
        <taxon>Bacillati</taxon>
        <taxon>Actinomycetota</taxon>
        <taxon>Actinomycetes</taxon>
        <taxon>Mycobacteriales</taxon>
        <taxon>Nocardiaceae</taxon>
        <taxon>Nocardia</taxon>
    </lineage>
</organism>
<keyword evidence="7 11" id="KW-0319">Glycerol metabolism</keyword>
<keyword evidence="6 11" id="KW-0808">Transferase</keyword>
<evidence type="ECO:0000256" key="1">
    <source>
        <dbReference type="ARBA" id="ARBA00004771"/>
    </source>
</evidence>
<evidence type="ECO:0000256" key="7">
    <source>
        <dbReference type="ARBA" id="ARBA00022798"/>
    </source>
</evidence>
<dbReference type="GO" id="GO:0006071">
    <property type="term" value="P:glycerol metabolic process"/>
    <property type="evidence" value="ECO:0007669"/>
    <property type="project" value="UniProtKB-KW"/>
</dbReference>
<dbReference type="EC" id="2.3.1.20" evidence="4 11"/>
<protein>
    <recommendedName>
        <fullName evidence="4 11">Diacylglycerol O-acyltransferase</fullName>
        <ecNumber evidence="4 11">2.3.1.20</ecNumber>
    </recommendedName>
</protein>
<comment type="similarity">
    <text evidence="3 11">Belongs to the long-chain O-acyltransferase family.</text>
</comment>
<dbReference type="GO" id="GO:0005886">
    <property type="term" value="C:plasma membrane"/>
    <property type="evidence" value="ECO:0007669"/>
    <property type="project" value="TreeGrafter"/>
</dbReference>
<dbReference type="Pfam" id="PF06974">
    <property type="entry name" value="WS_DGAT_C"/>
    <property type="match status" value="1"/>
</dbReference>
<keyword evidence="8 11" id="KW-0443">Lipid metabolism</keyword>